<keyword evidence="2" id="KW-1185">Reference proteome</keyword>
<accession>A0A211ZTQ6</accession>
<sequence>MLIPALVQQIFRGGVPTACRPGTEPGGQIIEGLPVVQTIEKGSQLFVGLDDDNPPGGEILFPD</sequence>
<dbReference type="Proteomes" id="UP000196655">
    <property type="component" value="Unassembled WGS sequence"/>
</dbReference>
<evidence type="ECO:0000313" key="2">
    <source>
        <dbReference type="Proteomes" id="UP000196655"/>
    </source>
</evidence>
<comment type="caution">
    <text evidence="1">The sequence shown here is derived from an EMBL/GenBank/DDBJ whole genome shotgun (WGS) entry which is preliminary data.</text>
</comment>
<name>A0A211ZTQ6_9PROT</name>
<protein>
    <submittedName>
        <fullName evidence="1">Uncharacterized protein</fullName>
    </submittedName>
</protein>
<reference evidence="2" key="1">
    <citation type="submission" date="2017-05" db="EMBL/GenBank/DDBJ databases">
        <authorList>
            <person name="Macchi M."/>
            <person name="Festa S."/>
            <person name="Coppotelli B.M."/>
            <person name="Morelli I.S."/>
        </authorList>
    </citation>
    <scope>NUCLEOTIDE SEQUENCE [LARGE SCALE GENOMIC DNA]</scope>
    <source>
        <strain evidence="2">I</strain>
    </source>
</reference>
<organism evidence="1 2">
    <name type="scientific">Inquilinus limosus</name>
    <dbReference type="NCBI Taxonomy" id="171674"/>
    <lineage>
        <taxon>Bacteria</taxon>
        <taxon>Pseudomonadati</taxon>
        <taxon>Pseudomonadota</taxon>
        <taxon>Alphaproteobacteria</taxon>
        <taxon>Rhodospirillales</taxon>
        <taxon>Rhodospirillaceae</taxon>
        <taxon>Inquilinus</taxon>
    </lineage>
</organism>
<evidence type="ECO:0000313" key="1">
    <source>
        <dbReference type="EMBL" id="OWJ68650.1"/>
    </source>
</evidence>
<proteinExistence type="predicted"/>
<gene>
    <name evidence="1" type="ORF">BWR60_02565</name>
</gene>
<dbReference type="AlphaFoldDB" id="A0A211ZTQ6"/>
<dbReference type="EMBL" id="NHON01000003">
    <property type="protein sequence ID" value="OWJ68650.1"/>
    <property type="molecule type" value="Genomic_DNA"/>
</dbReference>